<proteinExistence type="predicted"/>
<evidence type="ECO:0000313" key="4">
    <source>
        <dbReference type="Proteomes" id="UP001283361"/>
    </source>
</evidence>
<dbReference type="Gene3D" id="2.170.300.10">
    <property type="entry name" value="Tie2 ligand-binding domain superfamily"/>
    <property type="match status" value="1"/>
</dbReference>
<keyword evidence="2" id="KW-0472">Membrane</keyword>
<keyword evidence="2" id="KW-1133">Transmembrane helix</keyword>
<feature type="compositionally biased region" description="Polar residues" evidence="1">
    <location>
        <begin position="192"/>
        <end position="202"/>
    </location>
</feature>
<feature type="compositionally biased region" description="Basic and acidic residues" evidence="1">
    <location>
        <begin position="179"/>
        <end position="191"/>
    </location>
</feature>
<dbReference type="EMBL" id="JAWDGP010003017">
    <property type="protein sequence ID" value="KAK3778089.1"/>
    <property type="molecule type" value="Genomic_DNA"/>
</dbReference>
<keyword evidence="4" id="KW-1185">Reference proteome</keyword>
<accession>A0AAE0ZYN3</accession>
<feature type="transmembrane region" description="Helical" evidence="2">
    <location>
        <begin position="110"/>
        <end position="133"/>
    </location>
</feature>
<evidence type="ECO:0000256" key="2">
    <source>
        <dbReference type="SAM" id="Phobius"/>
    </source>
</evidence>
<evidence type="ECO:0008006" key="5">
    <source>
        <dbReference type="Google" id="ProtNLM"/>
    </source>
</evidence>
<evidence type="ECO:0000256" key="1">
    <source>
        <dbReference type="SAM" id="MobiDB-lite"/>
    </source>
</evidence>
<protein>
    <recommendedName>
        <fullName evidence="5">Scavenger receptor class F member 2</fullName>
    </recommendedName>
</protein>
<organism evidence="3 4">
    <name type="scientific">Elysia crispata</name>
    <name type="common">lettuce slug</name>
    <dbReference type="NCBI Taxonomy" id="231223"/>
    <lineage>
        <taxon>Eukaryota</taxon>
        <taxon>Metazoa</taxon>
        <taxon>Spiralia</taxon>
        <taxon>Lophotrochozoa</taxon>
        <taxon>Mollusca</taxon>
        <taxon>Gastropoda</taxon>
        <taxon>Heterobranchia</taxon>
        <taxon>Euthyneura</taxon>
        <taxon>Panpulmonata</taxon>
        <taxon>Sacoglossa</taxon>
        <taxon>Placobranchoidea</taxon>
        <taxon>Plakobranchidae</taxon>
        <taxon>Elysia</taxon>
    </lineage>
</organism>
<gene>
    <name evidence="3" type="ORF">RRG08_050336</name>
</gene>
<sequence>MFNQLQHYPHPFEIIFCSSFLVDDICSIFSGCNKGFYGRNCSKRCSQKCAGPSKVCDMKYGRCLNGCVPGYRGDKCNSGCANKTYGLNCSQSCSPHCAGPDKDSTWSRSIFTLLIAVAILCGTFTLLCLLMMIKTLENRQRAQSEESTESVESSETSVSAFEMFEMSVSEAIPTISERSFRTMYRSDRTSESGRSTQPTTTT</sequence>
<comment type="caution">
    <text evidence="3">The sequence shown here is derived from an EMBL/GenBank/DDBJ whole genome shotgun (WGS) entry which is preliminary data.</text>
</comment>
<dbReference type="Proteomes" id="UP001283361">
    <property type="component" value="Unassembled WGS sequence"/>
</dbReference>
<feature type="region of interest" description="Disordered" evidence="1">
    <location>
        <begin position="179"/>
        <end position="202"/>
    </location>
</feature>
<name>A0AAE0ZYN3_9GAST</name>
<keyword evidence="2" id="KW-0812">Transmembrane</keyword>
<reference evidence="3" key="1">
    <citation type="journal article" date="2023" name="G3 (Bethesda)">
        <title>A reference genome for the long-term kleptoplast-retaining sea slug Elysia crispata morphotype clarki.</title>
        <authorList>
            <person name="Eastman K.E."/>
            <person name="Pendleton A.L."/>
            <person name="Shaikh M.A."/>
            <person name="Suttiyut T."/>
            <person name="Ogas R."/>
            <person name="Tomko P."/>
            <person name="Gavelis G."/>
            <person name="Widhalm J.R."/>
            <person name="Wisecaver J.H."/>
        </authorList>
    </citation>
    <scope>NUCLEOTIDE SEQUENCE</scope>
    <source>
        <strain evidence="3">ECLA1</strain>
    </source>
</reference>
<dbReference type="AlphaFoldDB" id="A0AAE0ZYN3"/>
<evidence type="ECO:0000313" key="3">
    <source>
        <dbReference type="EMBL" id="KAK3778089.1"/>
    </source>
</evidence>